<name>A0ABU2SDP4_9ACTN</name>
<feature type="domain" description="FAD-binding" evidence="3">
    <location>
        <begin position="9"/>
        <end position="346"/>
    </location>
</feature>
<keyword evidence="5" id="KW-1185">Reference proteome</keyword>
<sequence>MRAAMRRLRTQVAIIGAGPAGLVLANLLTRAGVECLVVERRSRAHVESRARAGLIEHRTVAALRRHGLADGLLAAGARHTWCDFLCLGRTYRVDYGAHSGGRAHLVYPQQLLVRDLIAELTARGGAPLFSTAVAAMPDVTADRPRLAATGASGPVEIDCEHIVGCDGHRGVSRTALPATARVTTRRYPYDWLTVLAEVDRPAEGIVYGISADGFAGMMPRTAHLSRFYLQCPPGEKPQAWPARRIHAELRARLAPAGLPRIGGFPEVRVLGMHSSVTEPVRHGRLLLAGDAAHVVTPSGAKGMNLAIADAVDLADALIRHHIGRDPAPLAGHGARRLPETWRVQEFSDRLLRLLHLSADEAADPRFALSLRRATLERLSAPGPDAAAFAHSYAGSGVEGNAGGRPD</sequence>
<reference evidence="5" key="1">
    <citation type="submission" date="2023-07" db="EMBL/GenBank/DDBJ databases">
        <title>30 novel species of actinomycetes from the DSMZ collection.</title>
        <authorList>
            <person name="Nouioui I."/>
        </authorList>
    </citation>
    <scope>NUCLEOTIDE SEQUENCE [LARGE SCALE GENOMIC DNA]</scope>
    <source>
        <strain evidence="5">DSM 41886</strain>
    </source>
</reference>
<dbReference type="SUPFAM" id="SSF54373">
    <property type="entry name" value="FAD-linked reductases, C-terminal domain"/>
    <property type="match status" value="1"/>
</dbReference>
<keyword evidence="4" id="KW-0560">Oxidoreductase</keyword>
<dbReference type="Pfam" id="PF01494">
    <property type="entry name" value="FAD_binding_3"/>
    <property type="match status" value="1"/>
</dbReference>
<evidence type="ECO:0000256" key="2">
    <source>
        <dbReference type="ARBA" id="ARBA00022827"/>
    </source>
</evidence>
<organism evidence="4 5">
    <name type="scientific">Streptomyces johnsoniae</name>
    <dbReference type="NCBI Taxonomy" id="3075532"/>
    <lineage>
        <taxon>Bacteria</taxon>
        <taxon>Bacillati</taxon>
        <taxon>Actinomycetota</taxon>
        <taxon>Actinomycetes</taxon>
        <taxon>Kitasatosporales</taxon>
        <taxon>Streptomycetaceae</taxon>
        <taxon>Streptomyces</taxon>
    </lineage>
</organism>
<dbReference type="RefSeq" id="WP_311621221.1">
    <property type="nucleotide sequence ID" value="NZ_JAVREV010000025.1"/>
</dbReference>
<gene>
    <name evidence="4" type="ORF">RM779_31555</name>
</gene>
<dbReference type="PANTHER" id="PTHR43004">
    <property type="entry name" value="TRK SYSTEM POTASSIUM UPTAKE PROTEIN"/>
    <property type="match status" value="1"/>
</dbReference>
<proteinExistence type="predicted"/>
<dbReference type="EMBL" id="JAVREV010000025">
    <property type="protein sequence ID" value="MDT0447096.1"/>
    <property type="molecule type" value="Genomic_DNA"/>
</dbReference>
<dbReference type="Gene3D" id="3.50.50.60">
    <property type="entry name" value="FAD/NAD(P)-binding domain"/>
    <property type="match status" value="1"/>
</dbReference>
<dbReference type="Gene3D" id="3.30.9.10">
    <property type="entry name" value="D-Amino Acid Oxidase, subunit A, domain 2"/>
    <property type="match status" value="1"/>
</dbReference>
<dbReference type="SUPFAM" id="SSF51905">
    <property type="entry name" value="FAD/NAD(P)-binding domain"/>
    <property type="match status" value="1"/>
</dbReference>
<keyword evidence="1" id="KW-0285">Flavoprotein</keyword>
<dbReference type="EC" id="1.14.13.2" evidence="4"/>
<dbReference type="InterPro" id="IPR002938">
    <property type="entry name" value="FAD-bd"/>
</dbReference>
<dbReference type="InterPro" id="IPR050641">
    <property type="entry name" value="RIFMO-like"/>
</dbReference>
<evidence type="ECO:0000256" key="1">
    <source>
        <dbReference type="ARBA" id="ARBA00022630"/>
    </source>
</evidence>
<dbReference type="GO" id="GO:0018659">
    <property type="term" value="F:4-hydroxybenzoate 3-monooxygenase activity"/>
    <property type="evidence" value="ECO:0007669"/>
    <property type="project" value="UniProtKB-EC"/>
</dbReference>
<protein>
    <submittedName>
        <fullName evidence="4">4-hydroxybenzoate 3-monooxygenase</fullName>
        <ecNumber evidence="4">1.14.13.2</ecNumber>
    </submittedName>
</protein>
<dbReference type="InterPro" id="IPR036188">
    <property type="entry name" value="FAD/NAD-bd_sf"/>
</dbReference>
<accession>A0ABU2SDP4</accession>
<comment type="caution">
    <text evidence="4">The sequence shown here is derived from an EMBL/GenBank/DDBJ whole genome shotgun (WGS) entry which is preliminary data.</text>
</comment>
<dbReference type="Proteomes" id="UP001183615">
    <property type="component" value="Unassembled WGS sequence"/>
</dbReference>
<dbReference type="NCBIfam" id="NF006091">
    <property type="entry name" value="PRK08243.1"/>
    <property type="match status" value="1"/>
</dbReference>
<keyword evidence="2" id="KW-0274">FAD</keyword>
<dbReference type="PANTHER" id="PTHR43004:SF3">
    <property type="entry name" value="P-HYDROXYBENZOATE HYDROXYLASE"/>
    <property type="match status" value="1"/>
</dbReference>
<evidence type="ECO:0000259" key="3">
    <source>
        <dbReference type="Pfam" id="PF01494"/>
    </source>
</evidence>
<dbReference type="PRINTS" id="PR00420">
    <property type="entry name" value="RNGMNOXGNASE"/>
</dbReference>
<evidence type="ECO:0000313" key="4">
    <source>
        <dbReference type="EMBL" id="MDT0447096.1"/>
    </source>
</evidence>
<evidence type="ECO:0000313" key="5">
    <source>
        <dbReference type="Proteomes" id="UP001183615"/>
    </source>
</evidence>